<reference evidence="1" key="1">
    <citation type="submission" date="2014-11" db="EMBL/GenBank/DDBJ databases">
        <authorList>
            <person name="Amaro Gonzalez C."/>
        </authorList>
    </citation>
    <scope>NUCLEOTIDE SEQUENCE</scope>
</reference>
<proteinExistence type="predicted"/>
<reference evidence="1" key="2">
    <citation type="journal article" date="2015" name="Fish Shellfish Immunol.">
        <title>Early steps in the European eel (Anguilla anguilla)-Vibrio vulnificus interaction in the gills: Role of the RtxA13 toxin.</title>
        <authorList>
            <person name="Callol A."/>
            <person name="Pajuelo D."/>
            <person name="Ebbesson L."/>
            <person name="Teles M."/>
            <person name="MacKenzie S."/>
            <person name="Amaro C."/>
        </authorList>
    </citation>
    <scope>NUCLEOTIDE SEQUENCE</scope>
</reference>
<name>A0A0E9U2U7_ANGAN</name>
<sequence>MLICRLRLVTLRFSQKQRFY</sequence>
<dbReference type="AlphaFoldDB" id="A0A0E9U2U7"/>
<dbReference type="EMBL" id="GBXM01048436">
    <property type="protein sequence ID" value="JAH60141.1"/>
    <property type="molecule type" value="Transcribed_RNA"/>
</dbReference>
<protein>
    <submittedName>
        <fullName evidence="1">Uncharacterized protein</fullName>
    </submittedName>
</protein>
<evidence type="ECO:0000313" key="1">
    <source>
        <dbReference type="EMBL" id="JAH60141.1"/>
    </source>
</evidence>
<accession>A0A0E9U2U7</accession>
<organism evidence="1">
    <name type="scientific">Anguilla anguilla</name>
    <name type="common">European freshwater eel</name>
    <name type="synonym">Muraena anguilla</name>
    <dbReference type="NCBI Taxonomy" id="7936"/>
    <lineage>
        <taxon>Eukaryota</taxon>
        <taxon>Metazoa</taxon>
        <taxon>Chordata</taxon>
        <taxon>Craniata</taxon>
        <taxon>Vertebrata</taxon>
        <taxon>Euteleostomi</taxon>
        <taxon>Actinopterygii</taxon>
        <taxon>Neopterygii</taxon>
        <taxon>Teleostei</taxon>
        <taxon>Anguilliformes</taxon>
        <taxon>Anguillidae</taxon>
        <taxon>Anguilla</taxon>
    </lineage>
</organism>